<dbReference type="Pfam" id="PF08824">
    <property type="entry name" value="Serine_rich"/>
    <property type="match status" value="1"/>
</dbReference>
<keyword evidence="5" id="KW-0963">Cytoplasm</keyword>
<feature type="compositionally biased region" description="Polar residues" evidence="10">
    <location>
        <begin position="268"/>
        <end position="294"/>
    </location>
</feature>
<dbReference type="Gene3D" id="2.30.30.40">
    <property type="entry name" value="SH3 Domains"/>
    <property type="match status" value="1"/>
</dbReference>
<dbReference type="InterPro" id="IPR021901">
    <property type="entry name" value="CAS_C"/>
</dbReference>
<protein>
    <recommendedName>
        <fullName evidence="11">SH3 domain-containing protein</fullName>
    </recommendedName>
</protein>
<evidence type="ECO:0000256" key="6">
    <source>
        <dbReference type="ARBA" id="ARBA00022553"/>
    </source>
</evidence>
<evidence type="ECO:0000256" key="4">
    <source>
        <dbReference type="ARBA" id="ARBA00022443"/>
    </source>
</evidence>
<evidence type="ECO:0000313" key="12">
    <source>
        <dbReference type="EMBL" id="GMT30000.1"/>
    </source>
</evidence>
<evidence type="ECO:0000256" key="5">
    <source>
        <dbReference type="ARBA" id="ARBA00022490"/>
    </source>
</evidence>
<comment type="subcellular location">
    <subcellularLocation>
        <location evidence="1">Cell junction</location>
        <location evidence="1">Focal adhesion</location>
    </subcellularLocation>
    <subcellularLocation>
        <location evidence="2">Cytoplasm</location>
    </subcellularLocation>
</comment>
<dbReference type="Gene3D" id="1.20.120.230">
    <property type="entry name" value="Alpha-catenin/vinculin-like"/>
    <property type="match status" value="1"/>
</dbReference>
<evidence type="ECO:0000256" key="10">
    <source>
        <dbReference type="SAM" id="MobiDB-lite"/>
    </source>
</evidence>
<comment type="caution">
    <text evidence="12">The sequence shown here is derived from an EMBL/GenBank/DDBJ whole genome shotgun (WGS) entry which is preliminary data.</text>
</comment>
<feature type="region of interest" description="Disordered" evidence="10">
    <location>
        <begin position="506"/>
        <end position="525"/>
    </location>
</feature>
<evidence type="ECO:0000313" key="13">
    <source>
        <dbReference type="Proteomes" id="UP001432322"/>
    </source>
</evidence>
<dbReference type="CDD" id="cd11564">
    <property type="entry name" value="FAT-like_CAS_C"/>
    <property type="match status" value="1"/>
</dbReference>
<feature type="region of interest" description="Disordered" evidence="10">
    <location>
        <begin position="736"/>
        <end position="790"/>
    </location>
</feature>
<evidence type="ECO:0000256" key="9">
    <source>
        <dbReference type="PROSITE-ProRule" id="PRU00192"/>
    </source>
</evidence>
<dbReference type="InterPro" id="IPR001452">
    <property type="entry name" value="SH3_domain"/>
</dbReference>
<evidence type="ECO:0000259" key="11">
    <source>
        <dbReference type="PROSITE" id="PS50002"/>
    </source>
</evidence>
<feature type="compositionally biased region" description="Basic and acidic residues" evidence="10">
    <location>
        <begin position="391"/>
        <end position="403"/>
    </location>
</feature>
<feature type="non-terminal residue" evidence="12">
    <location>
        <position position="1"/>
    </location>
</feature>
<dbReference type="Proteomes" id="UP001432322">
    <property type="component" value="Unassembled WGS sequence"/>
</dbReference>
<feature type="compositionally biased region" description="Pro residues" evidence="10">
    <location>
        <begin position="444"/>
        <end position="454"/>
    </location>
</feature>
<dbReference type="InterPro" id="IPR038319">
    <property type="entry name" value="Serine_rich_sf"/>
</dbReference>
<dbReference type="Pfam" id="PF12026">
    <property type="entry name" value="CAS_C"/>
    <property type="match status" value="1"/>
</dbReference>
<feature type="compositionally biased region" description="Polar residues" evidence="10">
    <location>
        <begin position="369"/>
        <end position="387"/>
    </location>
</feature>
<evidence type="ECO:0000256" key="7">
    <source>
        <dbReference type="ARBA" id="ARBA00022889"/>
    </source>
</evidence>
<feature type="compositionally biased region" description="Pro residues" evidence="10">
    <location>
        <begin position="736"/>
        <end position="746"/>
    </location>
</feature>
<dbReference type="Pfam" id="PF07653">
    <property type="entry name" value="SH3_2"/>
    <property type="match status" value="1"/>
</dbReference>
<dbReference type="GO" id="GO:0007169">
    <property type="term" value="P:cell surface receptor protein tyrosine kinase signaling pathway"/>
    <property type="evidence" value="ECO:0007669"/>
    <property type="project" value="TreeGrafter"/>
</dbReference>
<dbReference type="InterPro" id="IPR037362">
    <property type="entry name" value="CAS_fam"/>
</dbReference>
<name>A0AAV5WHL7_9BILA</name>
<sequence length="1027" mass="110980">KLTEPVQQLQRPQQLHIRGNRASEPGPNFPMPDLQHVQPKSAQPIPDHVYEPYYENEVGVARALFSNASEYPDELAFARGSLLRVIHDPEGPELSPGWWYCVEEKTGARGIAPANRLELIMAHFDQGFFNVANPLFDDFFMFSGRAGPPSEAGIGGAATGDLFDRRRRMFPGFGFDDFPGMDGGRMRSGSLGGLSSPFESMRRASTATAAADESQQAFRGVVRNIPIRVEHRESAPVPTIPTRSQASSFMKPRDDFSSFYGDRPVNPVISNPVNSPLTRDPTSIRRTVSSGQLSPTPPDDTPVPVRGSQTTLNSGSRVGSFADFPSQRKGLLLQEEEDPSSPVERLAQRLRNLAARNGEVVVPITVVPESSNSSAAPQRTPSPSSSGIVADMEKGSEENKRSSDVSSLSDGANSSFERNSNSSSSADERPMQPLLQQLQQQERQPPPPAPPMVYPKPATTTSALPSVFDAIGASGRPVARKEEFLPSSIAEDMRRNESSQWKTIPTRVNGQSDRGAPQQRNLSSITESEMAGRKRALVTRMADYLRMIERAMERLRGASAAQFWREPHVLQKNLPELRDSVTTINEALDHFVDSTARIAIDNSSTKSDELRAFLLPLRDSRALIGALRQALDLGGWTLATLARDKNQPRTGLDSIEQFLIVVKRVPQECGSLLDWLAALAPDPPIVCFMAAAPSTTGALSSATGAPLAPFTAPAPPPARVLPAPITAPAPVPFTRPIVPPAMPSPVPSDDSKRLSSSSTTSSTVTSGDSSTSPPSSILKQPNGGNKGGARVTFADDVENRRLSSGSLDGASSRLAQLHAHFTSAPGPSASAAQHSSLLNGESRILEEDDLESVLSERDSLYQDYALLDEPRVAPKLGGGAMNGAAGRQGTRRLDISDEDRQLVRFYAPQLAQHTDALSLAIDEFIDVVEHQLPPREFVQKGKLIILAAHKLIYIGDSVSQCVKDAKLSVKVRAGADHLCNLLKECVAATKSAAEEYPNITHVQRMVDTIVGVSRAATDLKLLVESHI</sequence>
<dbReference type="AlphaFoldDB" id="A0AAV5WHL7"/>
<dbReference type="EMBL" id="BTSY01000005">
    <property type="protein sequence ID" value="GMT30000.1"/>
    <property type="molecule type" value="Genomic_DNA"/>
</dbReference>
<keyword evidence="6" id="KW-0597">Phosphoprotein</keyword>
<dbReference type="GO" id="GO:0016477">
    <property type="term" value="P:cell migration"/>
    <property type="evidence" value="ECO:0007669"/>
    <property type="project" value="TreeGrafter"/>
</dbReference>
<feature type="region of interest" description="Disordered" evidence="10">
    <location>
        <begin position="233"/>
        <end position="323"/>
    </location>
</feature>
<evidence type="ECO:0000256" key="8">
    <source>
        <dbReference type="ARBA" id="ARBA00022949"/>
    </source>
</evidence>
<dbReference type="GO" id="GO:0005886">
    <property type="term" value="C:plasma membrane"/>
    <property type="evidence" value="ECO:0007669"/>
    <property type="project" value="TreeGrafter"/>
</dbReference>
<dbReference type="PANTHER" id="PTHR10654:SF18">
    <property type="entry name" value="IP17195P"/>
    <property type="match status" value="1"/>
</dbReference>
<feature type="domain" description="SH3" evidence="11">
    <location>
        <begin position="56"/>
        <end position="122"/>
    </location>
</feature>
<reference evidence="12" key="1">
    <citation type="submission" date="2023-10" db="EMBL/GenBank/DDBJ databases">
        <title>Genome assembly of Pristionchus species.</title>
        <authorList>
            <person name="Yoshida K."/>
            <person name="Sommer R.J."/>
        </authorList>
    </citation>
    <scope>NUCLEOTIDE SEQUENCE</scope>
    <source>
        <strain evidence="12">RS5133</strain>
    </source>
</reference>
<gene>
    <name evidence="12" type="ORF">PFISCL1PPCAC_21297</name>
</gene>
<accession>A0AAV5WHL7</accession>
<dbReference type="PROSITE" id="PS50002">
    <property type="entry name" value="SH3"/>
    <property type="match status" value="1"/>
</dbReference>
<dbReference type="InterPro" id="IPR014928">
    <property type="entry name" value="Serine_rich_dom"/>
</dbReference>
<comment type="similarity">
    <text evidence="3">Belongs to the CAS family.</text>
</comment>
<dbReference type="GO" id="GO:0005925">
    <property type="term" value="C:focal adhesion"/>
    <property type="evidence" value="ECO:0007669"/>
    <property type="project" value="UniProtKB-SubCell"/>
</dbReference>
<evidence type="ECO:0000256" key="2">
    <source>
        <dbReference type="ARBA" id="ARBA00004496"/>
    </source>
</evidence>
<keyword evidence="13" id="KW-1185">Reference proteome</keyword>
<proteinExistence type="inferred from homology"/>
<keyword evidence="4 9" id="KW-0728">SH3 domain</keyword>
<dbReference type="SUPFAM" id="SSF50044">
    <property type="entry name" value="SH3-domain"/>
    <property type="match status" value="1"/>
</dbReference>
<feature type="compositionally biased region" description="Polar residues" evidence="10">
    <location>
        <begin position="307"/>
        <end position="317"/>
    </location>
</feature>
<feature type="compositionally biased region" description="Low complexity" evidence="10">
    <location>
        <begin position="754"/>
        <end position="776"/>
    </location>
</feature>
<dbReference type="Gene3D" id="1.20.120.830">
    <property type="entry name" value="Serine-rich domain"/>
    <property type="match status" value="1"/>
</dbReference>
<organism evidence="12 13">
    <name type="scientific">Pristionchus fissidentatus</name>
    <dbReference type="NCBI Taxonomy" id="1538716"/>
    <lineage>
        <taxon>Eukaryota</taxon>
        <taxon>Metazoa</taxon>
        <taxon>Ecdysozoa</taxon>
        <taxon>Nematoda</taxon>
        <taxon>Chromadorea</taxon>
        <taxon>Rhabditida</taxon>
        <taxon>Rhabditina</taxon>
        <taxon>Diplogasteromorpha</taxon>
        <taxon>Diplogasteroidea</taxon>
        <taxon>Neodiplogasteridae</taxon>
        <taxon>Pristionchus</taxon>
    </lineage>
</organism>
<feature type="region of interest" description="Disordered" evidence="10">
    <location>
        <begin position="369"/>
        <end position="460"/>
    </location>
</feature>
<keyword evidence="8" id="KW-0965">Cell junction</keyword>
<evidence type="ECO:0000256" key="3">
    <source>
        <dbReference type="ARBA" id="ARBA00007848"/>
    </source>
</evidence>
<dbReference type="GO" id="GO:0007155">
    <property type="term" value="P:cell adhesion"/>
    <property type="evidence" value="ECO:0007669"/>
    <property type="project" value="UniProtKB-KW"/>
</dbReference>
<dbReference type="GO" id="GO:0005737">
    <property type="term" value="C:cytoplasm"/>
    <property type="evidence" value="ECO:0007669"/>
    <property type="project" value="UniProtKB-SubCell"/>
</dbReference>
<feature type="compositionally biased region" description="Polar residues" evidence="10">
    <location>
        <begin position="1"/>
        <end position="13"/>
    </location>
</feature>
<dbReference type="SMART" id="SM00326">
    <property type="entry name" value="SH3"/>
    <property type="match status" value="1"/>
</dbReference>
<dbReference type="InterPro" id="IPR036028">
    <property type="entry name" value="SH3-like_dom_sf"/>
</dbReference>
<keyword evidence="7" id="KW-0130">Cell adhesion</keyword>
<dbReference type="PANTHER" id="PTHR10654">
    <property type="entry name" value="CAS SCAFFOLDING PROTEIN"/>
    <property type="match status" value="1"/>
</dbReference>
<feature type="compositionally biased region" description="Low complexity" evidence="10">
    <location>
        <begin position="413"/>
        <end position="443"/>
    </location>
</feature>
<feature type="region of interest" description="Disordered" evidence="10">
    <location>
        <begin position="1"/>
        <end position="31"/>
    </location>
</feature>
<evidence type="ECO:0000256" key="1">
    <source>
        <dbReference type="ARBA" id="ARBA00004246"/>
    </source>
</evidence>